<dbReference type="InterPro" id="IPR025455">
    <property type="entry name" value="DUF4276"/>
</dbReference>
<reference evidence="1" key="1">
    <citation type="submission" date="2023-07" db="EMBL/GenBank/DDBJ databases">
        <authorList>
            <person name="Kim M.K."/>
        </authorList>
    </citation>
    <scope>NUCLEOTIDE SEQUENCE</scope>
    <source>
        <strain evidence="1">M29</strain>
    </source>
</reference>
<name>A0ABT9AF06_9BACT</name>
<keyword evidence="2" id="KW-1185">Reference proteome</keyword>
<protein>
    <submittedName>
        <fullName evidence="1">DUF4276 family protein</fullName>
    </submittedName>
</protein>
<sequence>MRVEFLVEELSAKAALEQLLPRLLPGCACRVRAFEGWRDLLSQLPALLQGYHRRIMQQGESDLRIVVLLDGDGICARRKADLEARAKAAGLITKAMAAPGQVFHVLNRIAVQELEAWWLGDRQAIMAAYEGVKPHHFKGIKERETDVPLKPSEVLWAVLKQGRHFLAGKQKTRWATDISQHIEPARNNSPSFCAFRDGLAALH</sequence>
<comment type="caution">
    <text evidence="1">The sequence shown here is derived from an EMBL/GenBank/DDBJ whole genome shotgun (WGS) entry which is preliminary data.</text>
</comment>
<gene>
    <name evidence="1" type="ORF">Q5H92_18905</name>
</gene>
<dbReference type="Pfam" id="PF14103">
    <property type="entry name" value="DUF4276"/>
    <property type="match status" value="1"/>
</dbReference>
<dbReference type="Proteomes" id="UP001167796">
    <property type="component" value="Unassembled WGS sequence"/>
</dbReference>
<dbReference type="RefSeq" id="WP_305013117.1">
    <property type="nucleotide sequence ID" value="NZ_JAUQSX010000010.1"/>
</dbReference>
<accession>A0ABT9AF06</accession>
<evidence type="ECO:0000313" key="1">
    <source>
        <dbReference type="EMBL" id="MDO7848443.1"/>
    </source>
</evidence>
<organism evidence="1 2">
    <name type="scientific">Hymenobacter mellowenesis</name>
    <dbReference type="NCBI Taxonomy" id="3063995"/>
    <lineage>
        <taxon>Bacteria</taxon>
        <taxon>Pseudomonadati</taxon>
        <taxon>Bacteroidota</taxon>
        <taxon>Cytophagia</taxon>
        <taxon>Cytophagales</taxon>
        <taxon>Hymenobacteraceae</taxon>
        <taxon>Hymenobacter</taxon>
    </lineage>
</organism>
<dbReference type="EMBL" id="JAUQSX010000010">
    <property type="protein sequence ID" value="MDO7848443.1"/>
    <property type="molecule type" value="Genomic_DNA"/>
</dbReference>
<proteinExistence type="predicted"/>
<evidence type="ECO:0000313" key="2">
    <source>
        <dbReference type="Proteomes" id="UP001167796"/>
    </source>
</evidence>